<accession>A0A8J5MIW7</accession>
<dbReference type="AlphaFoldDB" id="A0A8J5MIW7"/>
<dbReference type="EMBL" id="JAENGY010000041">
    <property type="protein sequence ID" value="KAG6976067.1"/>
    <property type="molecule type" value="Genomic_DNA"/>
</dbReference>
<reference evidence="1" key="1">
    <citation type="submission" date="2021-01" db="EMBL/GenBank/DDBJ databases">
        <title>Phytophthora aleatoria, a newly-described species from Pinus radiata is distinct from Phytophthora cactorum isolates based on comparative genomics.</title>
        <authorList>
            <person name="Mcdougal R."/>
            <person name="Panda P."/>
            <person name="Williams N."/>
            <person name="Studholme D.J."/>
        </authorList>
    </citation>
    <scope>NUCLEOTIDE SEQUENCE</scope>
    <source>
        <strain evidence="1">NZFS 4037</strain>
    </source>
</reference>
<evidence type="ECO:0000313" key="2">
    <source>
        <dbReference type="Proteomes" id="UP000709295"/>
    </source>
</evidence>
<proteinExistence type="predicted"/>
<name>A0A8J5MIW7_9STRA</name>
<sequence length="123" mass="14182">MFPGLKDTSTLQDTLKLCIASLVHHHNNLKEILPTSHPLLSSYLFRHPKVITQLRSQLVGEAASWMKPTGIPPHVELRQFAACSSRRNVKSHRGKGSCRWQYNQGYAREHHRDITQARRYIET</sequence>
<keyword evidence="2" id="KW-1185">Reference proteome</keyword>
<protein>
    <submittedName>
        <fullName evidence="1">Uncharacterized protein</fullName>
    </submittedName>
</protein>
<organism evidence="1 2">
    <name type="scientific">Phytophthora aleatoria</name>
    <dbReference type="NCBI Taxonomy" id="2496075"/>
    <lineage>
        <taxon>Eukaryota</taxon>
        <taxon>Sar</taxon>
        <taxon>Stramenopiles</taxon>
        <taxon>Oomycota</taxon>
        <taxon>Peronosporomycetes</taxon>
        <taxon>Peronosporales</taxon>
        <taxon>Peronosporaceae</taxon>
        <taxon>Phytophthora</taxon>
    </lineage>
</organism>
<dbReference type="Proteomes" id="UP000709295">
    <property type="component" value="Unassembled WGS sequence"/>
</dbReference>
<comment type="caution">
    <text evidence="1">The sequence shown here is derived from an EMBL/GenBank/DDBJ whole genome shotgun (WGS) entry which is preliminary data.</text>
</comment>
<evidence type="ECO:0000313" key="1">
    <source>
        <dbReference type="EMBL" id="KAG6976067.1"/>
    </source>
</evidence>
<gene>
    <name evidence="1" type="ORF">JG688_00001740</name>
</gene>